<sequence>MSVTKVAELAGVSRMTVSRVINDDPRVKPETARGVRLAIAELGYVPPSASDDGRRSRSGSVAGRHTGRIAVLIPDTSADAMRTTLTGRLLHGIDGPVGRNKLQLLLTRLPRERALPASIDRRQVDGVIVRASDSAWVRRALRKMPVVWVFDSDTLDDACDCVDADDEAIGRLAAEHLIAAGHRRLASINEIAGHASYARRLRAFAGRAREAGIEARAAEVPGRDQAAIDRRVAGLLRQKPRGGGTDGLFLPGVGPMVACVQRAVRAAGREPGVEAGLIGCGHDRHVIEAMHPQPANIDIQAEAIGAAAAELLLWRLANPGAPARRRVIAPRLVPGATPA</sequence>
<dbReference type="KEGG" id="phm:PSMK_30240"/>
<protein>
    <submittedName>
        <fullName evidence="5">Putative LacI family transcriptional regulator</fullName>
    </submittedName>
</protein>
<dbReference type="OrthoDB" id="9780667at2"/>
<dbReference type="Pfam" id="PF00356">
    <property type="entry name" value="LacI"/>
    <property type="match status" value="1"/>
</dbReference>
<dbReference type="SUPFAM" id="SSF53822">
    <property type="entry name" value="Periplasmic binding protein-like I"/>
    <property type="match status" value="1"/>
</dbReference>
<dbReference type="CDD" id="cd01392">
    <property type="entry name" value="HTH_LacI"/>
    <property type="match status" value="1"/>
</dbReference>
<dbReference type="Proteomes" id="UP000007881">
    <property type="component" value="Chromosome"/>
</dbReference>
<organism evidence="5 6">
    <name type="scientific">Phycisphaera mikurensis (strain NBRC 102666 / KCTC 22515 / FYK2301M01)</name>
    <dbReference type="NCBI Taxonomy" id="1142394"/>
    <lineage>
        <taxon>Bacteria</taxon>
        <taxon>Pseudomonadati</taxon>
        <taxon>Planctomycetota</taxon>
        <taxon>Phycisphaerae</taxon>
        <taxon>Phycisphaerales</taxon>
        <taxon>Phycisphaeraceae</taxon>
        <taxon>Phycisphaera</taxon>
    </lineage>
</organism>
<gene>
    <name evidence="5" type="ordered locus">PSMK_30240</name>
</gene>
<dbReference type="SMART" id="SM00354">
    <property type="entry name" value="HTH_LACI"/>
    <property type="match status" value="1"/>
</dbReference>
<evidence type="ECO:0000313" key="6">
    <source>
        <dbReference type="Proteomes" id="UP000007881"/>
    </source>
</evidence>
<name>I0IIU5_PHYMF</name>
<dbReference type="PROSITE" id="PS50932">
    <property type="entry name" value="HTH_LACI_2"/>
    <property type="match status" value="1"/>
</dbReference>
<feature type="domain" description="HTH lacI-type" evidence="4">
    <location>
        <begin position="1"/>
        <end position="54"/>
    </location>
</feature>
<dbReference type="PANTHER" id="PTHR30146:SF109">
    <property type="entry name" value="HTH-TYPE TRANSCRIPTIONAL REGULATOR GALS"/>
    <property type="match status" value="1"/>
</dbReference>
<dbReference type="Gene3D" id="1.10.260.40">
    <property type="entry name" value="lambda repressor-like DNA-binding domains"/>
    <property type="match status" value="1"/>
</dbReference>
<keyword evidence="2" id="KW-0238">DNA-binding</keyword>
<proteinExistence type="predicted"/>
<dbReference type="InterPro" id="IPR028082">
    <property type="entry name" value="Peripla_BP_I"/>
</dbReference>
<dbReference type="GO" id="GO:0000976">
    <property type="term" value="F:transcription cis-regulatory region binding"/>
    <property type="evidence" value="ECO:0007669"/>
    <property type="project" value="TreeGrafter"/>
</dbReference>
<dbReference type="HOGENOM" id="CLU_037628_6_2_0"/>
<dbReference type="STRING" id="1142394.PSMK_30240"/>
<dbReference type="EMBL" id="AP012338">
    <property type="protein sequence ID" value="BAM05183.1"/>
    <property type="molecule type" value="Genomic_DNA"/>
</dbReference>
<dbReference type="InterPro" id="IPR046335">
    <property type="entry name" value="LacI/GalR-like_sensor"/>
</dbReference>
<dbReference type="eggNOG" id="COG1609">
    <property type="taxonomic scope" value="Bacteria"/>
</dbReference>
<evidence type="ECO:0000256" key="1">
    <source>
        <dbReference type="ARBA" id="ARBA00023015"/>
    </source>
</evidence>
<dbReference type="Pfam" id="PF13377">
    <property type="entry name" value="Peripla_BP_3"/>
    <property type="match status" value="1"/>
</dbReference>
<dbReference type="InterPro" id="IPR000843">
    <property type="entry name" value="HTH_LacI"/>
</dbReference>
<dbReference type="SUPFAM" id="SSF47413">
    <property type="entry name" value="lambda repressor-like DNA-binding domains"/>
    <property type="match status" value="1"/>
</dbReference>
<evidence type="ECO:0000313" key="5">
    <source>
        <dbReference type="EMBL" id="BAM05183.1"/>
    </source>
</evidence>
<dbReference type="Gene3D" id="3.40.50.2300">
    <property type="match status" value="2"/>
</dbReference>
<dbReference type="InterPro" id="IPR010982">
    <property type="entry name" value="Lambda_DNA-bd_dom_sf"/>
</dbReference>
<evidence type="ECO:0000256" key="3">
    <source>
        <dbReference type="ARBA" id="ARBA00023163"/>
    </source>
</evidence>
<keyword evidence="6" id="KW-1185">Reference proteome</keyword>
<keyword evidence="3" id="KW-0804">Transcription</keyword>
<dbReference type="RefSeq" id="WP_014438390.1">
    <property type="nucleotide sequence ID" value="NC_017080.1"/>
</dbReference>
<dbReference type="AlphaFoldDB" id="I0IIU5"/>
<accession>I0IIU5</accession>
<dbReference type="GO" id="GO:0003700">
    <property type="term" value="F:DNA-binding transcription factor activity"/>
    <property type="evidence" value="ECO:0007669"/>
    <property type="project" value="TreeGrafter"/>
</dbReference>
<evidence type="ECO:0000259" key="4">
    <source>
        <dbReference type="PROSITE" id="PS50932"/>
    </source>
</evidence>
<reference evidence="5 6" key="1">
    <citation type="submission" date="2012-02" db="EMBL/GenBank/DDBJ databases">
        <title>Complete genome sequence of Phycisphaera mikurensis NBRC 102666.</title>
        <authorList>
            <person name="Ankai A."/>
            <person name="Hosoyama A."/>
            <person name="Terui Y."/>
            <person name="Sekine M."/>
            <person name="Fukai R."/>
            <person name="Kato Y."/>
            <person name="Nakamura S."/>
            <person name="Yamada-Narita S."/>
            <person name="Kawakoshi A."/>
            <person name="Fukunaga Y."/>
            <person name="Yamazaki S."/>
            <person name="Fujita N."/>
        </authorList>
    </citation>
    <scope>NUCLEOTIDE SEQUENCE [LARGE SCALE GENOMIC DNA]</scope>
    <source>
        <strain evidence="6">NBRC 102666 / KCTC 22515 / FYK2301M01</strain>
    </source>
</reference>
<evidence type="ECO:0000256" key="2">
    <source>
        <dbReference type="ARBA" id="ARBA00023125"/>
    </source>
</evidence>
<dbReference type="PANTHER" id="PTHR30146">
    <property type="entry name" value="LACI-RELATED TRANSCRIPTIONAL REPRESSOR"/>
    <property type="match status" value="1"/>
</dbReference>
<keyword evidence="1" id="KW-0805">Transcription regulation</keyword>